<accession>A0ABU0U941</accession>
<gene>
    <name evidence="1" type="ORF">QE382_003152</name>
</gene>
<evidence type="ECO:0008006" key="3">
    <source>
        <dbReference type="Google" id="ProtNLM"/>
    </source>
</evidence>
<dbReference type="InterPro" id="IPR046233">
    <property type="entry name" value="DUF6266"/>
</dbReference>
<keyword evidence="2" id="KW-1185">Reference proteome</keyword>
<organism evidence="1 2">
    <name type="scientific">Sphingobacterium zeae</name>
    <dbReference type="NCBI Taxonomy" id="1776859"/>
    <lineage>
        <taxon>Bacteria</taxon>
        <taxon>Pseudomonadati</taxon>
        <taxon>Bacteroidota</taxon>
        <taxon>Sphingobacteriia</taxon>
        <taxon>Sphingobacteriales</taxon>
        <taxon>Sphingobacteriaceae</taxon>
        <taxon>Sphingobacterium</taxon>
    </lineage>
</organism>
<sequence>MVKKAPTPAQLRVRETFKIARAFLAPLNGLIKKGFAEQAKRKRSLPFGQALSHTLRIAIRHEAERPVVDPALVLLSDGSIAPANMPILKREIDRIIVTHTVTSDNLYPLDDQIILCAYQVEKGYAFINAKVWRRYEGQAILHLPAGFEADDFHVYLLVCDRKGKKYSRSRYLGYSTK</sequence>
<name>A0ABU0U941_9SPHI</name>
<evidence type="ECO:0000313" key="2">
    <source>
        <dbReference type="Proteomes" id="UP001244640"/>
    </source>
</evidence>
<dbReference type="Pfam" id="PF19781">
    <property type="entry name" value="DUF6266"/>
    <property type="match status" value="1"/>
</dbReference>
<dbReference type="EMBL" id="JAUTBA010000001">
    <property type="protein sequence ID" value="MDQ1151168.1"/>
    <property type="molecule type" value="Genomic_DNA"/>
</dbReference>
<protein>
    <recommendedName>
        <fullName evidence="3">VWA domain-containing protein</fullName>
    </recommendedName>
</protein>
<evidence type="ECO:0000313" key="1">
    <source>
        <dbReference type="EMBL" id="MDQ1151168.1"/>
    </source>
</evidence>
<dbReference type="Proteomes" id="UP001244640">
    <property type="component" value="Unassembled WGS sequence"/>
</dbReference>
<dbReference type="RefSeq" id="WP_307186686.1">
    <property type="nucleotide sequence ID" value="NZ_JAUTBA010000001.1"/>
</dbReference>
<reference evidence="1 2" key="1">
    <citation type="submission" date="2023-07" db="EMBL/GenBank/DDBJ databases">
        <title>Functional and genomic diversity of the sorghum phyllosphere microbiome.</title>
        <authorList>
            <person name="Shade A."/>
        </authorList>
    </citation>
    <scope>NUCLEOTIDE SEQUENCE [LARGE SCALE GENOMIC DNA]</scope>
    <source>
        <strain evidence="1 2">SORGH_AS_0892</strain>
    </source>
</reference>
<proteinExistence type="predicted"/>
<comment type="caution">
    <text evidence="1">The sequence shown here is derived from an EMBL/GenBank/DDBJ whole genome shotgun (WGS) entry which is preliminary data.</text>
</comment>